<gene>
    <name evidence="3" type="ORF">MERR_LOCUS32141</name>
</gene>
<organism evidence="3 4">
    <name type="scientific">Microthlaspi erraticum</name>
    <dbReference type="NCBI Taxonomy" id="1685480"/>
    <lineage>
        <taxon>Eukaryota</taxon>
        <taxon>Viridiplantae</taxon>
        <taxon>Streptophyta</taxon>
        <taxon>Embryophyta</taxon>
        <taxon>Tracheophyta</taxon>
        <taxon>Spermatophyta</taxon>
        <taxon>Magnoliopsida</taxon>
        <taxon>eudicotyledons</taxon>
        <taxon>Gunneridae</taxon>
        <taxon>Pentapetalae</taxon>
        <taxon>rosids</taxon>
        <taxon>malvids</taxon>
        <taxon>Brassicales</taxon>
        <taxon>Brassicaceae</taxon>
        <taxon>Coluteocarpeae</taxon>
        <taxon>Microthlaspi</taxon>
    </lineage>
</organism>
<dbReference type="AlphaFoldDB" id="A0A6D2JVC9"/>
<accession>A0A6D2JVC9</accession>
<dbReference type="EMBL" id="CACVBM020001309">
    <property type="protein sequence ID" value="CAA7044906.1"/>
    <property type="molecule type" value="Genomic_DNA"/>
</dbReference>
<name>A0A6D2JVC9_9BRAS</name>
<evidence type="ECO:0000313" key="4">
    <source>
        <dbReference type="Proteomes" id="UP000467841"/>
    </source>
</evidence>
<dbReference type="InterPro" id="IPR029480">
    <property type="entry name" value="Transpos_assoc"/>
</dbReference>
<keyword evidence="4" id="KW-1185">Reference proteome</keyword>
<evidence type="ECO:0000256" key="1">
    <source>
        <dbReference type="SAM" id="MobiDB-lite"/>
    </source>
</evidence>
<sequence length="110" mass="12397">MVDRAWVYLCRADHGYEKGASEFIRDVAAALGDVDMIVCPCIDCRNIDRHASNVVVDHLVTRGTDEAYKSIEICRGWMPRKLNMVSELDPHTLTTRPRMGPTPDPRIDGL</sequence>
<dbReference type="OrthoDB" id="1932595at2759"/>
<dbReference type="Proteomes" id="UP000467841">
    <property type="component" value="Unassembled WGS sequence"/>
</dbReference>
<feature type="region of interest" description="Disordered" evidence="1">
    <location>
        <begin position="89"/>
        <end position="110"/>
    </location>
</feature>
<protein>
    <recommendedName>
        <fullName evidence="2">Transposase-associated domain-containing protein</fullName>
    </recommendedName>
</protein>
<comment type="caution">
    <text evidence="3">The sequence shown here is derived from an EMBL/GenBank/DDBJ whole genome shotgun (WGS) entry which is preliminary data.</text>
</comment>
<reference evidence="3" key="1">
    <citation type="submission" date="2020-01" db="EMBL/GenBank/DDBJ databases">
        <authorList>
            <person name="Mishra B."/>
        </authorList>
    </citation>
    <scope>NUCLEOTIDE SEQUENCE [LARGE SCALE GENOMIC DNA]</scope>
</reference>
<evidence type="ECO:0000259" key="2">
    <source>
        <dbReference type="Pfam" id="PF13963"/>
    </source>
</evidence>
<proteinExistence type="predicted"/>
<evidence type="ECO:0000313" key="3">
    <source>
        <dbReference type="EMBL" id="CAA7044906.1"/>
    </source>
</evidence>
<dbReference type="Pfam" id="PF13963">
    <property type="entry name" value="Transpos_assoc"/>
    <property type="match status" value="1"/>
</dbReference>
<feature type="domain" description="Transposase-associated" evidence="2">
    <location>
        <begin position="4"/>
        <end position="70"/>
    </location>
</feature>